<dbReference type="Pfam" id="PF21948">
    <property type="entry name" value="LplA-B_cat"/>
    <property type="match status" value="1"/>
</dbReference>
<dbReference type="STRING" id="186497.PF1374"/>
<dbReference type="PANTHER" id="PTHR43679:SF2">
    <property type="entry name" value="OCTANOYL-[GCVH]:PROTEIN N-OCTANOYLTRANSFERASE"/>
    <property type="match status" value="1"/>
</dbReference>
<proteinExistence type="predicted"/>
<dbReference type="CDD" id="cd16443">
    <property type="entry name" value="LplA"/>
    <property type="match status" value="1"/>
</dbReference>
<dbReference type="AlphaFoldDB" id="Q8U153"/>
<dbReference type="Gene3D" id="3.30.930.10">
    <property type="entry name" value="Bira Bifunctional Protein, Domain 2"/>
    <property type="match status" value="1"/>
</dbReference>
<dbReference type="Proteomes" id="UP000001013">
    <property type="component" value="Chromosome"/>
</dbReference>
<organism evidence="2 3">
    <name type="scientific">Pyrococcus furiosus (strain ATCC 43587 / DSM 3638 / JCM 8422 / Vc1)</name>
    <dbReference type="NCBI Taxonomy" id="186497"/>
    <lineage>
        <taxon>Archaea</taxon>
        <taxon>Methanobacteriati</taxon>
        <taxon>Methanobacteriota</taxon>
        <taxon>Thermococci</taxon>
        <taxon>Thermococcales</taxon>
        <taxon>Thermococcaceae</taxon>
        <taxon>Pyrococcus</taxon>
    </lineage>
</organism>
<dbReference type="SUPFAM" id="SSF55681">
    <property type="entry name" value="Class II aaRS and biotin synthetases"/>
    <property type="match status" value="1"/>
</dbReference>
<dbReference type="PaxDb" id="186497-PF1374"/>
<dbReference type="GO" id="GO:0016874">
    <property type="term" value="F:ligase activity"/>
    <property type="evidence" value="ECO:0007669"/>
    <property type="project" value="UniProtKB-KW"/>
</dbReference>
<dbReference type="InterPro" id="IPR045864">
    <property type="entry name" value="aa-tRNA-synth_II/BPL/LPL"/>
</dbReference>
<reference evidence="2 3" key="1">
    <citation type="journal article" date="1999" name="Genetics">
        <title>Divergence of the hyperthermophilic archaea Pyrococcus furiosus and P. horikoshii inferred from complete genomic sequences.</title>
        <authorList>
            <person name="Maeder D.L."/>
            <person name="Weiss R.B."/>
            <person name="Dunn D.M."/>
            <person name="Cherry J.L."/>
            <person name="Gonzalez J.M."/>
            <person name="DiRuggiero J."/>
            <person name="Robb F.T."/>
        </authorList>
    </citation>
    <scope>NUCLEOTIDE SEQUENCE [LARGE SCALE GENOMIC DNA]</scope>
    <source>
        <strain evidence="3">ATCC 43587 / DSM 3638 / JCM 8422 / Vc1</strain>
    </source>
</reference>
<keyword evidence="3" id="KW-1185">Reference proteome</keyword>
<evidence type="ECO:0000259" key="1">
    <source>
        <dbReference type="PROSITE" id="PS51733"/>
    </source>
</evidence>
<dbReference type="KEGG" id="pfu:PF1374"/>
<dbReference type="EMBL" id="AE009950">
    <property type="protein sequence ID" value="AAL81498.1"/>
    <property type="molecule type" value="Genomic_DNA"/>
</dbReference>
<dbReference type="PANTHER" id="PTHR43679">
    <property type="entry name" value="OCTANOYLTRANSFERASE LIPM-RELATED"/>
    <property type="match status" value="1"/>
</dbReference>
<dbReference type="InterPro" id="IPR004143">
    <property type="entry name" value="BPL_LPL_catalytic"/>
</dbReference>
<gene>
    <name evidence="2" type="ordered locus">PF1374</name>
</gene>
<feature type="domain" description="BPL/LPL catalytic" evidence="1">
    <location>
        <begin position="38"/>
        <end position="231"/>
    </location>
</feature>
<keyword evidence="2" id="KW-0436">Ligase</keyword>
<dbReference type="eggNOG" id="arCOG01939">
    <property type="taxonomic scope" value="Archaea"/>
</dbReference>
<evidence type="ECO:0000313" key="2">
    <source>
        <dbReference type="EMBL" id="AAL81498.1"/>
    </source>
</evidence>
<protein>
    <submittedName>
        <fullName evidence="2">Lipoate-protein ligase a</fullName>
    </submittedName>
</protein>
<dbReference type="InterPro" id="IPR050664">
    <property type="entry name" value="Octanoyltrans_LipM/LipL"/>
</dbReference>
<accession>Q8U153</accession>
<dbReference type="HOGENOM" id="CLU_022986_5_0_2"/>
<dbReference type="PROSITE" id="PS51733">
    <property type="entry name" value="BPL_LPL_CATALYTIC"/>
    <property type="match status" value="1"/>
</dbReference>
<name>Q8U153_PYRFU</name>
<sequence length="259" mass="29518">MLADCNMVEFMRFIPLIVARPEVQMAIDEAILIARSEGKVPDTVRLYVFKPSSVTIGRFQSVRHDVNVEKAEELGIPIVRRITGGGSVFHDEYGEITYSVIIDENYHPSLKNIYESYRFLAGPLVDALQDLGVKAEFSGLNDIVVNGKKISGSAQTRKRGVILQHGTFMYATRLEVLGSVLKVSKEKLKDKGIKSIFERVTTLEKEGIEMSREEAYNLLKNSFFRAFPLEEGELTKYELELAEKLIEEKYGRKEWNFQR</sequence>
<dbReference type="PhylomeDB" id="Q8U153"/>
<evidence type="ECO:0000313" key="3">
    <source>
        <dbReference type="Proteomes" id="UP000001013"/>
    </source>
</evidence>
<dbReference type="PATRIC" id="fig|186497.12.peg.1437"/>